<dbReference type="InterPro" id="IPR018506">
    <property type="entry name" value="Cyt_B5_heme-BS"/>
</dbReference>
<dbReference type="Pfam" id="PF00173">
    <property type="entry name" value="Cyt-b5"/>
    <property type="match status" value="1"/>
</dbReference>
<comment type="caution">
    <text evidence="7">The sequence shown here is derived from an EMBL/GenBank/DDBJ whole genome shotgun (WGS) entry which is preliminary data.</text>
</comment>
<evidence type="ECO:0000313" key="8">
    <source>
        <dbReference type="Proteomes" id="UP000653454"/>
    </source>
</evidence>
<keyword evidence="8" id="KW-1185">Reference proteome</keyword>
<dbReference type="PANTHER" id="PTHR19359">
    <property type="entry name" value="CYTOCHROME B5"/>
    <property type="match status" value="1"/>
</dbReference>
<keyword evidence="5" id="KW-0812">Transmembrane</keyword>
<dbReference type="PRINTS" id="PR00363">
    <property type="entry name" value="CYTOCHROMEB5"/>
</dbReference>
<evidence type="ECO:0000256" key="1">
    <source>
        <dbReference type="ARBA" id="ARBA00022617"/>
    </source>
</evidence>
<dbReference type="GO" id="GO:0020037">
    <property type="term" value="F:heme binding"/>
    <property type="evidence" value="ECO:0007669"/>
    <property type="project" value="UniProtKB-UniRule"/>
</dbReference>
<dbReference type="PROSITE" id="PS00191">
    <property type="entry name" value="CYTOCHROME_B5_1"/>
    <property type="match status" value="1"/>
</dbReference>
<dbReference type="Gene3D" id="3.10.120.10">
    <property type="entry name" value="Cytochrome b5-like heme/steroid binding domain"/>
    <property type="match status" value="1"/>
</dbReference>
<evidence type="ECO:0000256" key="2">
    <source>
        <dbReference type="ARBA" id="ARBA00022723"/>
    </source>
</evidence>
<keyword evidence="5" id="KW-1133">Transmembrane helix</keyword>
<dbReference type="Proteomes" id="UP000653454">
    <property type="component" value="Unassembled WGS sequence"/>
</dbReference>
<keyword evidence="5" id="KW-0472">Membrane</keyword>
<protein>
    <submittedName>
        <fullName evidence="7">(diamondback moth) hypothetical protein</fullName>
    </submittedName>
</protein>
<dbReference type="GO" id="GO:0046872">
    <property type="term" value="F:metal ion binding"/>
    <property type="evidence" value="ECO:0007669"/>
    <property type="project" value="UniProtKB-UniRule"/>
</dbReference>
<gene>
    <name evidence="7" type="ORF">PLXY2_LOCUS10742</name>
</gene>
<evidence type="ECO:0000259" key="6">
    <source>
        <dbReference type="PROSITE" id="PS50255"/>
    </source>
</evidence>
<feature type="transmembrane region" description="Helical" evidence="5">
    <location>
        <begin position="105"/>
        <end position="125"/>
    </location>
</feature>
<evidence type="ECO:0000313" key="7">
    <source>
        <dbReference type="EMBL" id="CAG9132490.1"/>
    </source>
</evidence>
<organism evidence="7 8">
    <name type="scientific">Plutella xylostella</name>
    <name type="common">Diamondback moth</name>
    <name type="synonym">Plutella maculipennis</name>
    <dbReference type="NCBI Taxonomy" id="51655"/>
    <lineage>
        <taxon>Eukaryota</taxon>
        <taxon>Metazoa</taxon>
        <taxon>Ecdysozoa</taxon>
        <taxon>Arthropoda</taxon>
        <taxon>Hexapoda</taxon>
        <taxon>Insecta</taxon>
        <taxon>Pterygota</taxon>
        <taxon>Neoptera</taxon>
        <taxon>Endopterygota</taxon>
        <taxon>Lepidoptera</taxon>
        <taxon>Glossata</taxon>
        <taxon>Ditrysia</taxon>
        <taxon>Yponomeutoidea</taxon>
        <taxon>Plutellidae</taxon>
        <taxon>Plutella</taxon>
    </lineage>
</organism>
<dbReference type="InterPro" id="IPR001199">
    <property type="entry name" value="Cyt_B5-like_heme/steroid-bd"/>
</dbReference>
<dbReference type="SUPFAM" id="SSF55856">
    <property type="entry name" value="Cytochrome b5-like heme/steroid binding domain"/>
    <property type="match status" value="1"/>
</dbReference>
<name>A0A8S4FWB9_PLUXY</name>
<feature type="domain" description="Cytochrome b5 heme-binding" evidence="6">
    <location>
        <begin position="2"/>
        <end position="78"/>
    </location>
</feature>
<dbReference type="SMART" id="SM01117">
    <property type="entry name" value="Cyt-b5"/>
    <property type="match status" value="1"/>
</dbReference>
<keyword evidence="3 5" id="KW-0408">Iron</keyword>
<dbReference type="EMBL" id="CAJHNJ030000049">
    <property type="protein sequence ID" value="CAG9132490.1"/>
    <property type="molecule type" value="Genomic_DNA"/>
</dbReference>
<dbReference type="PROSITE" id="PS50255">
    <property type="entry name" value="CYTOCHROME_B5_2"/>
    <property type="match status" value="1"/>
</dbReference>
<dbReference type="OrthoDB" id="260519at2759"/>
<evidence type="ECO:0000256" key="4">
    <source>
        <dbReference type="ARBA" id="ARBA00038168"/>
    </source>
</evidence>
<dbReference type="InterPro" id="IPR036400">
    <property type="entry name" value="Cyt_B5-like_heme/steroid_sf"/>
</dbReference>
<comment type="similarity">
    <text evidence="4 5">Belongs to the cytochrome b5 family.</text>
</comment>
<reference evidence="7" key="1">
    <citation type="submission" date="2020-11" db="EMBL/GenBank/DDBJ databases">
        <authorList>
            <person name="Whiteford S."/>
        </authorList>
    </citation>
    <scope>NUCLEOTIDE SEQUENCE</scope>
</reference>
<sequence>MTTEFTREQVAAHSQPGDAFIIIDNVVYDVTAFLDDHPGGAEVLMDNAGRDASDCFHDIGHSQDARDWMLQFRAGEVAAAERREVRVRSAAWAEPGEGDSLRGLLAAWAPPLALSALAALLYLYLFG</sequence>
<evidence type="ECO:0000256" key="3">
    <source>
        <dbReference type="ARBA" id="ARBA00023004"/>
    </source>
</evidence>
<dbReference type="GO" id="GO:0016020">
    <property type="term" value="C:membrane"/>
    <property type="evidence" value="ECO:0007669"/>
    <property type="project" value="TreeGrafter"/>
</dbReference>
<evidence type="ECO:0000256" key="5">
    <source>
        <dbReference type="RuleBase" id="RU362121"/>
    </source>
</evidence>
<proteinExistence type="inferred from homology"/>
<dbReference type="AlphaFoldDB" id="A0A8S4FWB9"/>
<dbReference type="InterPro" id="IPR050668">
    <property type="entry name" value="Cytochrome_b5"/>
</dbReference>
<keyword evidence="2 5" id="KW-0479">Metal-binding</keyword>
<dbReference type="PANTHER" id="PTHR19359:SF14">
    <property type="entry name" value="CYTOCHROME B5 A"/>
    <property type="match status" value="1"/>
</dbReference>
<keyword evidence="1 5" id="KW-0349">Heme</keyword>
<accession>A0A8S4FWB9</accession>